<dbReference type="SUPFAM" id="SSF49313">
    <property type="entry name" value="Cadherin-like"/>
    <property type="match status" value="6"/>
</dbReference>
<dbReference type="FunFam" id="2.60.40.60:FF:000020">
    <property type="entry name" value="Dachsous cadherin-related 1b"/>
    <property type="match status" value="1"/>
</dbReference>
<dbReference type="SMART" id="SM00112">
    <property type="entry name" value="CA"/>
    <property type="match status" value="6"/>
</dbReference>
<evidence type="ECO:0000313" key="13">
    <source>
        <dbReference type="EMBL" id="DBA24123.1"/>
    </source>
</evidence>
<evidence type="ECO:0000256" key="3">
    <source>
        <dbReference type="ARBA" id="ARBA00022692"/>
    </source>
</evidence>
<feature type="transmembrane region" description="Helical" evidence="11">
    <location>
        <begin position="731"/>
        <end position="756"/>
    </location>
</feature>
<dbReference type="GO" id="GO:0000902">
    <property type="term" value="P:cell morphogenesis"/>
    <property type="evidence" value="ECO:0007669"/>
    <property type="project" value="TreeGrafter"/>
</dbReference>
<feature type="domain" description="Cadherin" evidence="12">
    <location>
        <begin position="307"/>
        <end position="418"/>
    </location>
</feature>
<dbReference type="PRINTS" id="PR00205">
    <property type="entry name" value="CADHERIN"/>
</dbReference>
<dbReference type="InterPro" id="IPR002126">
    <property type="entry name" value="Cadherin-like_dom"/>
</dbReference>
<evidence type="ECO:0000256" key="11">
    <source>
        <dbReference type="SAM" id="Phobius"/>
    </source>
</evidence>
<protein>
    <recommendedName>
        <fullName evidence="12">Cadherin domain-containing protein</fullName>
    </recommendedName>
</protein>
<dbReference type="GO" id="GO:0005509">
    <property type="term" value="F:calcium ion binding"/>
    <property type="evidence" value="ECO:0007669"/>
    <property type="project" value="UniProtKB-UniRule"/>
</dbReference>
<dbReference type="Proteomes" id="UP001181693">
    <property type="component" value="Unassembled WGS sequence"/>
</dbReference>
<dbReference type="PROSITE" id="PS50268">
    <property type="entry name" value="CADHERIN_2"/>
    <property type="match status" value="5"/>
</dbReference>
<dbReference type="EMBL" id="DYDO01000005">
    <property type="protein sequence ID" value="DBA24123.1"/>
    <property type="molecule type" value="Genomic_DNA"/>
</dbReference>
<reference evidence="13" key="1">
    <citation type="thesis" date="2020" institute="ProQuest LLC" country="789 East Eisenhower Parkway, Ann Arbor, MI, USA">
        <title>Comparative Genomics and Chromosome Evolution.</title>
        <authorList>
            <person name="Mudd A.B."/>
        </authorList>
    </citation>
    <scope>NUCLEOTIDE SEQUENCE</scope>
    <source>
        <strain evidence="13">1538</strain>
        <tissue evidence="13">Blood</tissue>
    </source>
</reference>
<evidence type="ECO:0000256" key="6">
    <source>
        <dbReference type="ARBA" id="ARBA00022889"/>
    </source>
</evidence>
<name>A0AAV3AFJ7_PYXAD</name>
<keyword evidence="2" id="KW-1003">Cell membrane</keyword>
<dbReference type="PANTHER" id="PTHR24027:SF419">
    <property type="entry name" value="CADHERIN-17"/>
    <property type="match status" value="1"/>
</dbReference>
<dbReference type="Gene3D" id="2.60.40.60">
    <property type="entry name" value="Cadherins"/>
    <property type="match status" value="7"/>
</dbReference>
<evidence type="ECO:0000256" key="9">
    <source>
        <dbReference type="ARBA" id="ARBA00023180"/>
    </source>
</evidence>
<keyword evidence="8 11" id="KW-0472">Membrane</keyword>
<keyword evidence="4" id="KW-0677">Repeat</keyword>
<dbReference type="InterPro" id="IPR020894">
    <property type="entry name" value="Cadherin_CS"/>
</dbReference>
<dbReference type="CDD" id="cd11304">
    <property type="entry name" value="Cadherin_repeat"/>
    <property type="match status" value="6"/>
</dbReference>
<dbReference type="AlphaFoldDB" id="A0AAV3AFJ7"/>
<dbReference type="InterPro" id="IPR015919">
    <property type="entry name" value="Cadherin-like_sf"/>
</dbReference>
<dbReference type="FunFam" id="2.60.40.60:FF:000011">
    <property type="entry name" value="Cadherin 1"/>
    <property type="match status" value="1"/>
</dbReference>
<dbReference type="Pfam" id="PF00028">
    <property type="entry name" value="Cadherin"/>
    <property type="match status" value="4"/>
</dbReference>
<dbReference type="GO" id="GO:0016339">
    <property type="term" value="P:calcium-dependent cell-cell adhesion via plasma membrane cell adhesion molecules"/>
    <property type="evidence" value="ECO:0007669"/>
    <property type="project" value="TreeGrafter"/>
</dbReference>
<dbReference type="GO" id="GO:0016342">
    <property type="term" value="C:catenin complex"/>
    <property type="evidence" value="ECO:0007669"/>
    <property type="project" value="TreeGrafter"/>
</dbReference>
<evidence type="ECO:0000256" key="5">
    <source>
        <dbReference type="ARBA" id="ARBA00022837"/>
    </source>
</evidence>
<gene>
    <name evidence="13" type="ORF">GDO54_011823</name>
</gene>
<comment type="subcellular location">
    <subcellularLocation>
        <location evidence="1">Cell membrane</location>
    </subcellularLocation>
</comment>
<evidence type="ECO:0000256" key="7">
    <source>
        <dbReference type="ARBA" id="ARBA00022989"/>
    </source>
</evidence>
<dbReference type="GO" id="GO:0034332">
    <property type="term" value="P:adherens junction organization"/>
    <property type="evidence" value="ECO:0007669"/>
    <property type="project" value="TreeGrafter"/>
</dbReference>
<proteinExistence type="predicted"/>
<dbReference type="PANTHER" id="PTHR24027">
    <property type="entry name" value="CADHERIN-23"/>
    <property type="match status" value="1"/>
</dbReference>
<dbReference type="InterPro" id="IPR039808">
    <property type="entry name" value="Cadherin"/>
</dbReference>
<comment type="caution">
    <text evidence="13">The sequence shown here is derived from an EMBL/GenBank/DDBJ whole genome shotgun (WGS) entry which is preliminary data.</text>
</comment>
<evidence type="ECO:0000256" key="8">
    <source>
        <dbReference type="ARBA" id="ARBA00023136"/>
    </source>
</evidence>
<evidence type="ECO:0000256" key="1">
    <source>
        <dbReference type="ARBA" id="ARBA00004236"/>
    </source>
</evidence>
<evidence type="ECO:0000256" key="10">
    <source>
        <dbReference type="PROSITE-ProRule" id="PRU00043"/>
    </source>
</evidence>
<evidence type="ECO:0000313" key="14">
    <source>
        <dbReference type="Proteomes" id="UP001181693"/>
    </source>
</evidence>
<dbReference type="FunFam" id="2.60.40.60:FF:000019">
    <property type="entry name" value="Cadherin 2"/>
    <property type="match status" value="1"/>
</dbReference>
<keyword evidence="6" id="KW-0130">Cell adhesion</keyword>
<keyword evidence="7 11" id="KW-1133">Transmembrane helix</keyword>
<dbReference type="GO" id="GO:0044331">
    <property type="term" value="P:cell-cell adhesion mediated by cadherin"/>
    <property type="evidence" value="ECO:0007669"/>
    <property type="project" value="TreeGrafter"/>
</dbReference>
<feature type="domain" description="Cadherin" evidence="12">
    <location>
        <begin position="420"/>
        <end position="535"/>
    </location>
</feature>
<dbReference type="PROSITE" id="PS00232">
    <property type="entry name" value="CADHERIN_1"/>
    <property type="match status" value="3"/>
</dbReference>
<keyword evidence="9" id="KW-0325">Glycoprotein</keyword>
<keyword evidence="14" id="KW-1185">Reference proteome</keyword>
<evidence type="ECO:0000256" key="4">
    <source>
        <dbReference type="ARBA" id="ARBA00022737"/>
    </source>
</evidence>
<organism evidence="13 14">
    <name type="scientific">Pyxicephalus adspersus</name>
    <name type="common">African bullfrog</name>
    <dbReference type="NCBI Taxonomy" id="30357"/>
    <lineage>
        <taxon>Eukaryota</taxon>
        <taxon>Metazoa</taxon>
        <taxon>Chordata</taxon>
        <taxon>Craniata</taxon>
        <taxon>Vertebrata</taxon>
        <taxon>Euteleostomi</taxon>
        <taxon>Amphibia</taxon>
        <taxon>Batrachia</taxon>
        <taxon>Anura</taxon>
        <taxon>Neobatrachia</taxon>
        <taxon>Ranoidea</taxon>
        <taxon>Pyxicephalidae</taxon>
        <taxon>Pyxicephalinae</taxon>
        <taxon>Pyxicephalus</taxon>
    </lineage>
</organism>
<dbReference type="GO" id="GO:0008013">
    <property type="term" value="F:beta-catenin binding"/>
    <property type="evidence" value="ECO:0007669"/>
    <property type="project" value="TreeGrafter"/>
</dbReference>
<dbReference type="GO" id="GO:0007043">
    <property type="term" value="P:cell-cell junction assembly"/>
    <property type="evidence" value="ECO:0007669"/>
    <property type="project" value="TreeGrafter"/>
</dbReference>
<feature type="domain" description="Cadherin" evidence="12">
    <location>
        <begin position="536"/>
        <end position="636"/>
    </location>
</feature>
<accession>A0AAV3AFJ7</accession>
<dbReference type="GO" id="GO:0005912">
    <property type="term" value="C:adherens junction"/>
    <property type="evidence" value="ECO:0007669"/>
    <property type="project" value="TreeGrafter"/>
</dbReference>
<evidence type="ECO:0000256" key="2">
    <source>
        <dbReference type="ARBA" id="ARBA00022475"/>
    </source>
</evidence>
<dbReference type="GO" id="GO:0016477">
    <property type="term" value="P:cell migration"/>
    <property type="evidence" value="ECO:0007669"/>
    <property type="project" value="TreeGrafter"/>
</dbReference>
<keyword evidence="5 10" id="KW-0106">Calcium</keyword>
<feature type="domain" description="Cadherin" evidence="12">
    <location>
        <begin position="40"/>
        <end position="95"/>
    </location>
</feature>
<keyword evidence="3 11" id="KW-0812">Transmembrane</keyword>
<feature type="domain" description="Cadherin" evidence="12">
    <location>
        <begin position="96"/>
        <end position="306"/>
    </location>
</feature>
<evidence type="ECO:0000259" key="12">
    <source>
        <dbReference type="PROSITE" id="PS50268"/>
    </source>
</evidence>
<dbReference type="GO" id="GO:0007156">
    <property type="term" value="P:homophilic cell adhesion via plasma membrane adhesion molecules"/>
    <property type="evidence" value="ECO:0007669"/>
    <property type="project" value="InterPro"/>
</dbReference>
<dbReference type="GO" id="GO:0045296">
    <property type="term" value="F:cadherin binding"/>
    <property type="evidence" value="ECO:0007669"/>
    <property type="project" value="TreeGrafter"/>
</dbReference>
<sequence>MFTQTHSFQFLVLFFKQFKKSNADSHSFVLEGERNNTIEINSNDGTLYTTGPLDWINKREYKLQVKTLDSAGKLLEGPFSVTIFVDDINDNRPQFNQSEYFGKVREQSRPGIPFLTVYATDDDDPSTPNAQLVYKIVQQIPNTENVLFFQINNNTGKISTTINGTVHLKADEKIEYELLLSVSDLGEKAFSSNAKVFITVTENLWKAPEPVNLVENSTLPHPHYITQVRWNDDSVIYELHQRERYPRFPFVIDQHGNINVTEPLDREERHEYIFFAVAKNNLGNPVARALQIVVNVADINDNPPMCPLTLSVFEVQENEDVGSTIGMFVATDNDEPGSRNSLIHYKLLEQWPKLPKENMFVINEYDGNIQLISGGLNIQDNNEYRLKVNVSDEGKPVLSNVCWILINVIDINDHIPFFEKSDYGNITLREDIPLNTLVKEIQARDDDQPQTGSSAIEYQIIEGDPNHMFIIETNPVTNRGYIKIAKPLDYESFKVHDLVIRAENPEPLVTGVQYNESSIARLSIIILDVDEKPVFPNPIYQAEVFEDVIIGTKIITIVATDPEGDEIVYSLEENPRQWLRIQENKGEISTVMELDREKENSYQVQVVAKEKNNPKMSSSVNFILYLKDVNDNPPRLAKDYLGDFTVCYPFSEPKSFEFQGTDDDYSPGTAARLSMRHTNFPKKNSYVPVIIQDNGKPALEATVEIPVLVCTCTSKNQCQTEPAGTQGLPSIGMALGILFGVLAVIGIILAAVFISLKKKNKSGQQDSTTAERERMNA</sequence>
<dbReference type="FunFam" id="2.60.40.60:FF:000188">
    <property type="entry name" value="Cadherin 17"/>
    <property type="match status" value="1"/>
</dbReference>